<evidence type="ECO:0000313" key="2">
    <source>
        <dbReference type="Proteomes" id="UP001732700"/>
    </source>
</evidence>
<name>A0ACD6ASL7_AVESA</name>
<proteinExistence type="predicted"/>
<organism evidence="1 2">
    <name type="scientific">Avena sativa</name>
    <name type="common">Oat</name>
    <dbReference type="NCBI Taxonomy" id="4498"/>
    <lineage>
        <taxon>Eukaryota</taxon>
        <taxon>Viridiplantae</taxon>
        <taxon>Streptophyta</taxon>
        <taxon>Embryophyta</taxon>
        <taxon>Tracheophyta</taxon>
        <taxon>Spermatophyta</taxon>
        <taxon>Magnoliopsida</taxon>
        <taxon>Liliopsida</taxon>
        <taxon>Poales</taxon>
        <taxon>Poaceae</taxon>
        <taxon>BOP clade</taxon>
        <taxon>Pooideae</taxon>
        <taxon>Poodae</taxon>
        <taxon>Poeae</taxon>
        <taxon>Poeae Chloroplast Group 1 (Aveneae type)</taxon>
        <taxon>Aveninae</taxon>
        <taxon>Avena</taxon>
    </lineage>
</organism>
<accession>A0ACD6ASL7</accession>
<dbReference type="EnsemblPlants" id="AVESA.00010b.r2.UnG1421960.1">
    <property type="protein sequence ID" value="AVESA.00010b.r2.UnG1421960.1.CDS"/>
    <property type="gene ID" value="AVESA.00010b.r2.UnG1421960"/>
</dbReference>
<keyword evidence="2" id="KW-1185">Reference proteome</keyword>
<reference evidence="1" key="1">
    <citation type="submission" date="2025-09" db="UniProtKB">
        <authorList>
            <consortium name="EnsemblPlants"/>
        </authorList>
    </citation>
    <scope>IDENTIFICATION</scope>
</reference>
<dbReference type="Proteomes" id="UP001732700">
    <property type="component" value="Unassembled WGS sequence"/>
</dbReference>
<evidence type="ECO:0000313" key="1">
    <source>
        <dbReference type="EnsemblPlants" id="AVESA.00010b.r2.UnG1421960.1.CDS"/>
    </source>
</evidence>
<protein>
    <submittedName>
        <fullName evidence="1">Uncharacterized protein</fullName>
    </submittedName>
</protein>
<sequence length="224" mass="25795">MVLFKCRWFDPTKGMRTSRLSHRRHVSLTRSNRSSSATSVGNNRSSQSTEQTKKARTPRRKTEAGNRLEEIDRPLIVPHGILWEKHPYTSREPSTTKKARTPRRKTEAGNRLEEIDRPLIVPHGILWEKHPYTSREPSTVQGALVRQMYPEPIGPAGDQKPVLCWEDYEWSPGAGVRTAASRIVEEFWASISTYEYGLHRLFETSEIGQWVPLVTLLCFVHRHA</sequence>